<dbReference type="SUPFAM" id="SSF56954">
    <property type="entry name" value="Outer membrane efflux proteins (OEP)"/>
    <property type="match status" value="1"/>
</dbReference>
<feature type="region of interest" description="Disordered" evidence="2">
    <location>
        <begin position="894"/>
        <end position="915"/>
    </location>
</feature>
<dbReference type="EMBL" id="JARRAG010000001">
    <property type="protein sequence ID" value="MDG3003493.1"/>
    <property type="molecule type" value="Genomic_DNA"/>
</dbReference>
<dbReference type="RefSeq" id="WP_277859843.1">
    <property type="nucleotide sequence ID" value="NZ_JARRAG010000001.1"/>
</dbReference>
<evidence type="ECO:0000313" key="4">
    <source>
        <dbReference type="Proteomes" id="UP001216907"/>
    </source>
</evidence>
<feature type="compositionally biased region" description="Basic and acidic residues" evidence="2">
    <location>
        <begin position="178"/>
        <end position="187"/>
    </location>
</feature>
<feature type="coiled-coil region" evidence="1">
    <location>
        <begin position="753"/>
        <end position="783"/>
    </location>
</feature>
<feature type="region of interest" description="Disordered" evidence="2">
    <location>
        <begin position="126"/>
        <end position="278"/>
    </location>
</feature>
<protein>
    <submittedName>
        <fullName evidence="3">TolC family protein</fullName>
    </submittedName>
</protein>
<dbReference type="PANTHER" id="PTHR30203">
    <property type="entry name" value="OUTER MEMBRANE CATION EFFLUX PROTEIN"/>
    <property type="match status" value="1"/>
</dbReference>
<dbReference type="PANTHER" id="PTHR30203:SF33">
    <property type="entry name" value="BLR4455 PROTEIN"/>
    <property type="match status" value="1"/>
</dbReference>
<dbReference type="Proteomes" id="UP001216907">
    <property type="component" value="Unassembled WGS sequence"/>
</dbReference>
<evidence type="ECO:0000313" key="3">
    <source>
        <dbReference type="EMBL" id="MDG3003493.1"/>
    </source>
</evidence>
<feature type="compositionally biased region" description="Polar residues" evidence="2">
    <location>
        <begin position="233"/>
        <end position="242"/>
    </location>
</feature>
<feature type="region of interest" description="Disordered" evidence="2">
    <location>
        <begin position="68"/>
        <end position="106"/>
    </location>
</feature>
<gene>
    <name evidence="3" type="ORF">PZE19_06925</name>
</gene>
<evidence type="ECO:0000256" key="1">
    <source>
        <dbReference type="SAM" id="Coils"/>
    </source>
</evidence>
<organism evidence="3 4">
    <name type="scientific">Paludisphaera mucosa</name>
    <dbReference type="NCBI Taxonomy" id="3030827"/>
    <lineage>
        <taxon>Bacteria</taxon>
        <taxon>Pseudomonadati</taxon>
        <taxon>Planctomycetota</taxon>
        <taxon>Planctomycetia</taxon>
        <taxon>Isosphaerales</taxon>
        <taxon>Isosphaeraceae</taxon>
        <taxon>Paludisphaera</taxon>
    </lineage>
</organism>
<reference evidence="3 4" key="1">
    <citation type="submission" date="2023-03" db="EMBL/GenBank/DDBJ databases">
        <title>Paludisphaera mucosa sp. nov. a novel planctomycete from northern fen.</title>
        <authorList>
            <person name="Ivanova A."/>
        </authorList>
    </citation>
    <scope>NUCLEOTIDE SEQUENCE [LARGE SCALE GENOMIC DNA]</scope>
    <source>
        <strain evidence="3 4">Pla2</strain>
    </source>
</reference>
<feature type="compositionally biased region" description="Pro residues" evidence="2">
    <location>
        <begin position="149"/>
        <end position="173"/>
    </location>
</feature>
<feature type="compositionally biased region" description="Pro residues" evidence="2">
    <location>
        <begin position="245"/>
        <end position="254"/>
    </location>
</feature>
<sequence length="915" mass="100305">MADKTFRTPRTPLMRYGALPAVLAAALGTQPGCTREFFREWANQDVSEAVFEKSRDPRWRLDTFSIEPPSLSRFADPYDQDFPPAPPDDPAAEALSPVPQAPDNRLLIPAEGTGYLELLEKWSQEREALPKRPKPATPAARGDQGPGTPTTPPGPTDAPSPFSAPAPATPPDGPTTLRLDRPRREGEAAPVLLADARKAPSNKEIPPPRTAESFRRAKLASAAAASDPGVRRSSYQDSTQDRPLSPAPAIPLDPNPQEKDMADPNLPRPNQMVPGRGDGAFTEAQAAELSGILVPSIPELDEAIAAGLPSGYKHYKVNMQQAFTLALINSRFYQTQLETLYTSALSVTLQRFSFQPQFYAGLSPTTSPLGAGFPALNPANVFNYQTRYSPGGQVSTWQISEVAGVGKLLSSGGRVLMGFANQIVFNFVGSKPFQPNVSSSLPLTFFQPLLRGGGRAVTLENLTLAERSLLYQVRAFAKFRQEFIVSLLIGGTVQQLGAGFNLAGFSTAGNSDSTIGFIPVVLDAAQLEIDKRNVAYFEQLVNLYTQLIDGEASGLTQLQVDQARSQLVGARSRLVSDLLNYRNGLDNFKTQLGMPTDTPMTVDLGLYQPFRDVFNRIDDWQRNPKRDLKDLPSIVGKVPELEDVVIDGRSVLNIYKGSQTYSEEEGLEDILQAGVRTAMEYRLDLMNNRAQLYDAWRQIRFQANSLKGILNVGVTNQLLTPPTTTNPFGFDSQSSQLSLVLNAELPLIRLSERNNFRQAIINYQRQRRALQNAEDSLKLFLRQDIRGMQVAYINYAIAKQQLELNIRLKDQAFEQIVAPPQATTGNSLAQSANAATQTSNLIGFQNGLINSETALLTTWQNFQLARLTLYRDIGTLPYDEWEAFSELFPAEYRGPSLGPGTSDTRPAAAAAAETP</sequence>
<dbReference type="InterPro" id="IPR010131">
    <property type="entry name" value="MdtP/NodT-like"/>
</dbReference>
<accession>A0ABT6F7V5</accession>
<evidence type="ECO:0000256" key="2">
    <source>
        <dbReference type="SAM" id="MobiDB-lite"/>
    </source>
</evidence>
<keyword evidence="1" id="KW-0175">Coiled coil</keyword>
<keyword evidence="4" id="KW-1185">Reference proteome</keyword>
<proteinExistence type="predicted"/>
<name>A0ABT6F7V5_9BACT</name>
<dbReference type="Gene3D" id="1.20.1600.10">
    <property type="entry name" value="Outer membrane efflux proteins (OEP)"/>
    <property type="match status" value="1"/>
</dbReference>
<comment type="caution">
    <text evidence="3">The sequence shown here is derived from an EMBL/GenBank/DDBJ whole genome shotgun (WGS) entry which is preliminary data.</text>
</comment>